<dbReference type="GO" id="GO:0003964">
    <property type="term" value="F:RNA-directed DNA polymerase activity"/>
    <property type="evidence" value="ECO:0007669"/>
    <property type="project" value="TreeGrafter"/>
</dbReference>
<dbReference type="InterPro" id="IPR024937">
    <property type="entry name" value="Domain_X"/>
</dbReference>
<dbReference type="GO" id="GO:0006315">
    <property type="term" value="P:homing of group II introns"/>
    <property type="evidence" value="ECO:0007669"/>
    <property type="project" value="TreeGrafter"/>
</dbReference>
<feature type="domain" description="Reverse transcriptase" evidence="1">
    <location>
        <begin position="38"/>
        <end position="297"/>
    </location>
</feature>
<name>A0A9E8YZK6_9STRA</name>
<dbReference type="EMBL" id="ON390794">
    <property type="protein sequence ID" value="WAK85010.1"/>
    <property type="molecule type" value="Genomic_DNA"/>
</dbReference>
<reference evidence="2" key="1">
    <citation type="submission" date="2022-04" db="EMBL/GenBank/DDBJ databases">
        <title>A new insight into Amicula, a genus of tiny marine littoral diatoms with the description of two new tropical species and the largest mitogenome known for a stramenopile.</title>
        <authorList>
            <person name="Gastineau R."/>
            <person name="Li C."/>
            <person name="Ashworth M.P."/>
            <person name="Witkowski A."/>
            <person name="Turmel M."/>
            <person name="Gorecka E."/>
            <person name="Frankovich T.A."/>
            <person name="Wachnicka A."/>
            <person name="Lobban C.S."/>
            <person name="Theriot E.C."/>
            <person name="Otis C."/>
            <person name="Dabek P."/>
            <person name="Binczewska A."/>
            <person name="Lemieux C."/>
        </authorList>
    </citation>
    <scope>NUCLEOTIDE SEQUENCE</scope>
    <source>
        <strain evidence="2">GU52X-4 cfCalB7</strain>
    </source>
</reference>
<protein>
    <recommendedName>
        <fullName evidence="1">Reverse transcriptase domain-containing protein</fullName>
    </recommendedName>
</protein>
<dbReference type="InterPro" id="IPR000477">
    <property type="entry name" value="RT_dom"/>
</dbReference>
<dbReference type="Pfam" id="PF01348">
    <property type="entry name" value="Intron_maturas2"/>
    <property type="match status" value="1"/>
</dbReference>
<gene>
    <name evidence="2" type="primary">orf507</name>
</gene>
<proteinExistence type="predicted"/>
<dbReference type="PANTHER" id="PTHR33642">
    <property type="entry name" value="COX1/OXI3 INTRON 1 PROTEIN-RELATED"/>
    <property type="match status" value="1"/>
</dbReference>
<dbReference type="CDD" id="cd01651">
    <property type="entry name" value="RT_G2_intron"/>
    <property type="match status" value="1"/>
</dbReference>
<evidence type="ECO:0000259" key="1">
    <source>
        <dbReference type="PROSITE" id="PS50878"/>
    </source>
</evidence>
<evidence type="ECO:0000313" key="2">
    <source>
        <dbReference type="EMBL" id="WAK85010.1"/>
    </source>
</evidence>
<dbReference type="PROSITE" id="PS50878">
    <property type="entry name" value="RT_POL"/>
    <property type="match status" value="1"/>
</dbReference>
<keyword evidence="2" id="KW-0496">Mitochondrion</keyword>
<dbReference type="InterPro" id="IPR043502">
    <property type="entry name" value="DNA/RNA_pol_sf"/>
</dbReference>
<accession>A0A9E8YZK6</accession>
<dbReference type="Pfam" id="PF00078">
    <property type="entry name" value="RVT_1"/>
    <property type="match status" value="1"/>
</dbReference>
<geneLocation type="mitochondrion" evidence="2"/>
<dbReference type="AlphaFoldDB" id="A0A9E8YZK6"/>
<dbReference type="GO" id="GO:0005739">
    <property type="term" value="C:mitochondrion"/>
    <property type="evidence" value="ECO:0007669"/>
    <property type="project" value="TreeGrafter"/>
</dbReference>
<sequence length="507" mass="59359">MLVYYQIKNKASNLTSGGETERIVLYGLGLSKDWFQKTALDIQNGTYEFKMNRKTYIPKKSNNNNFRPLIINNPTEKIIQKAIFLVLEEIYENKEKSFSRFSHGFHLNKSYHTAFEQIKNEWTAIPWFVKIDIKNVFGVINRNILISKLKLKIKDQRLFQIILNMFKAKIISPFGILKEKLGVPQNSVLSLILANIYFQSLDSYIEKNIIERYNKCKKAPKLNLRHSKIDDSYIRIKYIRYVDDILIGVKGPKKLAEKVLKIVTFFLKSDLQLFLNEKKSQILNAFSSRISFLGMLLYNVATKKVFFRKSPVIENNKRKHSRIIPCINALNHKQTKFFKNECLILLCKSYVDQRDKHRVYLGFSIQIKADTDEIYNCLIENSIINSKKKPISKTSLFQLEAWLIIRYYNSVAYGLLYYFRGVDNFNTVKKIITYYIRYSLLRTLAHKHKCSSKKILAIYGKKISAKGRNEKKISFISSVEISNIKKKFLVKDIKDPYAVISIPFISL</sequence>
<dbReference type="PANTHER" id="PTHR33642:SF4">
    <property type="entry name" value="COX1_OXI3 INTRON 1 PROTEIN-RELATED"/>
    <property type="match status" value="1"/>
</dbReference>
<organism evidence="2">
    <name type="scientific">Amicula sp. isolate GU52X-4 cfCalB7</name>
    <dbReference type="NCBI Taxonomy" id="3003489"/>
    <lineage>
        <taxon>Eukaryota</taxon>
        <taxon>Sar</taxon>
        <taxon>Stramenopiles</taxon>
        <taxon>Ochrophyta</taxon>
        <taxon>Bacillariophyta</taxon>
        <taxon>Bacillariophyceae</taxon>
        <taxon>Bacillariophycidae</taxon>
        <taxon>Naviculales</taxon>
        <taxon>Naviculaceae</taxon>
        <taxon>Amicula</taxon>
    </lineage>
</organism>
<dbReference type="SUPFAM" id="SSF56672">
    <property type="entry name" value="DNA/RNA polymerases"/>
    <property type="match status" value="1"/>
</dbReference>
<dbReference type="GO" id="GO:0090615">
    <property type="term" value="P:mitochondrial mRNA processing"/>
    <property type="evidence" value="ECO:0007669"/>
    <property type="project" value="TreeGrafter"/>
</dbReference>